<protein>
    <submittedName>
        <fullName evidence="2">Uncharacterized protein</fullName>
    </submittedName>
</protein>
<feature type="region of interest" description="Disordered" evidence="1">
    <location>
        <begin position="138"/>
        <end position="174"/>
    </location>
</feature>
<comment type="caution">
    <text evidence="2">The sequence shown here is derived from an EMBL/GenBank/DDBJ whole genome shotgun (WGS) entry which is preliminary data.</text>
</comment>
<name>A0AAD6LGG8_9ROSI</name>
<sequence length="215" mass="25285">MQPFENVNKWVSFPFFERFGENCRLDGSYFLFVGYEIHIKKVAKICWRKFRDYLWKTVSTFASLRFNFRDPKSNYSNGQSQRDLLGMNAENSKILRLNIKFISVHFKKEEIFPYKKRPAEENGNRDYQLNLLGRISHQGCAGNQNPRQGGNPRPQQKEDGHERHKGRRVTGGLTHLSRFMKNCDNLLAREEKQEKRVAAVGIPQKVVRIGNHIRR</sequence>
<reference evidence="2" key="1">
    <citation type="journal article" date="2023" name="Mol. Ecol. Resour.">
        <title>Chromosome-level genome assembly of a triploid poplar Populus alba 'Berolinensis'.</title>
        <authorList>
            <person name="Chen S."/>
            <person name="Yu Y."/>
            <person name="Wang X."/>
            <person name="Wang S."/>
            <person name="Zhang T."/>
            <person name="Zhou Y."/>
            <person name="He R."/>
            <person name="Meng N."/>
            <person name="Wang Y."/>
            <person name="Liu W."/>
            <person name="Liu Z."/>
            <person name="Liu J."/>
            <person name="Guo Q."/>
            <person name="Huang H."/>
            <person name="Sederoff R.R."/>
            <person name="Wang G."/>
            <person name="Qu G."/>
            <person name="Chen S."/>
        </authorList>
    </citation>
    <scope>NUCLEOTIDE SEQUENCE</scope>
    <source>
        <strain evidence="2">SC-2020</strain>
    </source>
</reference>
<evidence type="ECO:0000256" key="1">
    <source>
        <dbReference type="SAM" id="MobiDB-lite"/>
    </source>
</evidence>
<organism evidence="2 3">
    <name type="scientific">Populus alba x Populus x berolinensis</name>
    <dbReference type="NCBI Taxonomy" id="444605"/>
    <lineage>
        <taxon>Eukaryota</taxon>
        <taxon>Viridiplantae</taxon>
        <taxon>Streptophyta</taxon>
        <taxon>Embryophyta</taxon>
        <taxon>Tracheophyta</taxon>
        <taxon>Spermatophyta</taxon>
        <taxon>Magnoliopsida</taxon>
        <taxon>eudicotyledons</taxon>
        <taxon>Gunneridae</taxon>
        <taxon>Pentapetalae</taxon>
        <taxon>rosids</taxon>
        <taxon>fabids</taxon>
        <taxon>Malpighiales</taxon>
        <taxon>Salicaceae</taxon>
        <taxon>Saliceae</taxon>
        <taxon>Populus</taxon>
    </lineage>
</organism>
<evidence type="ECO:0000313" key="3">
    <source>
        <dbReference type="Proteomes" id="UP001164929"/>
    </source>
</evidence>
<accession>A0AAD6LGG8</accession>
<dbReference type="EMBL" id="JAQIZT010000017">
    <property type="protein sequence ID" value="KAJ6959999.1"/>
    <property type="molecule type" value="Genomic_DNA"/>
</dbReference>
<gene>
    <name evidence="2" type="ORF">NC653_038142</name>
</gene>
<dbReference type="AlphaFoldDB" id="A0AAD6LGG8"/>
<keyword evidence="3" id="KW-1185">Reference proteome</keyword>
<proteinExistence type="predicted"/>
<evidence type="ECO:0000313" key="2">
    <source>
        <dbReference type="EMBL" id="KAJ6959999.1"/>
    </source>
</evidence>
<dbReference type="Proteomes" id="UP001164929">
    <property type="component" value="Chromosome 17"/>
</dbReference>